<evidence type="ECO:0000313" key="1">
    <source>
        <dbReference type="EMBL" id="KAG0653131.1"/>
    </source>
</evidence>
<protein>
    <recommendedName>
        <fullName evidence="3">Reverse transcriptase zinc-binding domain-containing protein</fullName>
    </recommendedName>
</protein>
<dbReference type="EMBL" id="PUHQ01000350">
    <property type="protein sequence ID" value="KAG0653131.1"/>
    <property type="molecule type" value="Genomic_DNA"/>
</dbReference>
<feature type="non-terminal residue" evidence="1">
    <location>
        <position position="95"/>
    </location>
</feature>
<organism evidence="1 2">
    <name type="scientific">Rhodotorula mucilaginosa</name>
    <name type="common">Yeast</name>
    <name type="synonym">Rhodotorula rubra</name>
    <dbReference type="NCBI Taxonomy" id="5537"/>
    <lineage>
        <taxon>Eukaryota</taxon>
        <taxon>Fungi</taxon>
        <taxon>Dikarya</taxon>
        <taxon>Basidiomycota</taxon>
        <taxon>Pucciniomycotina</taxon>
        <taxon>Microbotryomycetes</taxon>
        <taxon>Sporidiobolales</taxon>
        <taxon>Sporidiobolaceae</taxon>
        <taxon>Rhodotorula</taxon>
    </lineage>
</organism>
<dbReference type="AlphaFoldDB" id="A0A9P6VT51"/>
<comment type="caution">
    <text evidence="1">The sequence shown here is derived from an EMBL/GenBank/DDBJ whole genome shotgun (WGS) entry which is preliminary data.</text>
</comment>
<dbReference type="Proteomes" id="UP000777482">
    <property type="component" value="Unassembled WGS sequence"/>
</dbReference>
<accession>A0A9P6VT51</accession>
<dbReference type="OrthoDB" id="2650954at2759"/>
<keyword evidence="2" id="KW-1185">Reference proteome</keyword>
<evidence type="ECO:0000313" key="2">
    <source>
        <dbReference type="Proteomes" id="UP000777482"/>
    </source>
</evidence>
<reference evidence="1 2" key="1">
    <citation type="submission" date="2020-11" db="EMBL/GenBank/DDBJ databases">
        <title>Kefir isolates.</title>
        <authorList>
            <person name="Marcisauskas S."/>
            <person name="Kim Y."/>
            <person name="Blasche S."/>
        </authorList>
    </citation>
    <scope>NUCLEOTIDE SEQUENCE [LARGE SCALE GENOMIC DNA]</scope>
    <source>
        <strain evidence="1 2">KR</strain>
    </source>
</reference>
<name>A0A9P6VT51_RHOMI</name>
<proteinExistence type="predicted"/>
<evidence type="ECO:0008006" key="3">
    <source>
        <dbReference type="Google" id="ProtNLM"/>
    </source>
</evidence>
<sequence>MLGTGACDLGAYTAHFDPDRLMCACGGEPETREHFFLHCPLYANPRTNLFASLRLKSPSLAYLLSDPRATKATLRFLADLGRFDLLYSPPSDDPS</sequence>
<gene>
    <name evidence="1" type="ORF">C6P46_004032</name>
</gene>